<dbReference type="EMBL" id="JBANCF010000001">
    <property type="protein sequence ID" value="MEM0572110.1"/>
    <property type="molecule type" value="Genomic_DNA"/>
</dbReference>
<gene>
    <name evidence="11" type="ORF">VZD24_01155</name>
    <name evidence="10" type="ORF">VZD85_02205</name>
</gene>
<keyword evidence="2" id="KW-0285">Flavoprotein</keyword>
<dbReference type="SUPFAM" id="SSF63380">
    <property type="entry name" value="Riboflavin synthase domain-like"/>
    <property type="match status" value="1"/>
</dbReference>
<evidence type="ECO:0000256" key="4">
    <source>
        <dbReference type="ARBA" id="ARBA00022723"/>
    </source>
</evidence>
<comment type="caution">
    <text evidence="10">The sequence shown here is derived from an EMBL/GenBank/DDBJ whole genome shotgun (WGS) entry which is preliminary data.</text>
</comment>
<reference evidence="10 13" key="1">
    <citation type="submission" date="2024-01" db="EMBL/GenBank/DDBJ databases">
        <title>Aequorivita flavus sp. nov., isolated from deep-sea sediment.</title>
        <authorList>
            <person name="Chen X."/>
        </authorList>
    </citation>
    <scope>NUCLEOTIDE SEQUENCE</scope>
    <source>
        <strain evidence="10">MCCC 1A16923</strain>
        <strain evidence="11 13">MCCC 1A16935</strain>
    </source>
</reference>
<evidence type="ECO:0000313" key="11">
    <source>
        <dbReference type="EMBL" id="MEM0572110.1"/>
    </source>
</evidence>
<dbReference type="PANTHER" id="PTHR47354:SF8">
    <property type="entry name" value="1,2-PHENYLACETYL-COA EPOXIDASE, SUBUNIT E"/>
    <property type="match status" value="1"/>
</dbReference>
<evidence type="ECO:0000256" key="3">
    <source>
        <dbReference type="ARBA" id="ARBA00022714"/>
    </source>
</evidence>
<dbReference type="Proteomes" id="UP001390963">
    <property type="component" value="Unassembled WGS sequence"/>
</dbReference>
<sequence length="223" mass="25084">MKNEPVKISQIQHLTHDVLQIVTEKPAEAHFKPGQATEIFIDKPGWQNEGRPFTFTCLPTDGYLEFAIKTYPEHEGVTNELLSLKMGDRLIVNEIFGAIEYKGEGIFIAGGAGVTPFISIFRDLDTKNKLGANKLIFANKTVEDIILKNEFQEMLGENFINILSKEKTEKYAHGQISEDFIKKHGGSLNSYFYLCGPPPMMDAVEKHLAHLNVPTDKVIKEAF</sequence>
<dbReference type="InterPro" id="IPR001709">
    <property type="entry name" value="Flavoprot_Pyr_Nucl_cyt_Rdtase"/>
</dbReference>
<keyword evidence="7" id="KW-0408">Iron</keyword>
<dbReference type="Pfam" id="PF00175">
    <property type="entry name" value="NAD_binding_1"/>
    <property type="match status" value="1"/>
</dbReference>
<evidence type="ECO:0000256" key="2">
    <source>
        <dbReference type="ARBA" id="ARBA00022630"/>
    </source>
</evidence>
<dbReference type="GO" id="GO:0051537">
    <property type="term" value="F:2 iron, 2 sulfur cluster binding"/>
    <property type="evidence" value="ECO:0007669"/>
    <property type="project" value="UniProtKB-KW"/>
</dbReference>
<dbReference type="AlphaFoldDB" id="A0AB35YPY2"/>
<dbReference type="InterPro" id="IPR013112">
    <property type="entry name" value="FAD-bd_8"/>
</dbReference>
<protein>
    <submittedName>
        <fullName evidence="10">Flavodoxin reductase</fullName>
    </submittedName>
</protein>
<dbReference type="PROSITE" id="PS51384">
    <property type="entry name" value="FAD_FR"/>
    <property type="match status" value="1"/>
</dbReference>
<organism evidence="10 12">
    <name type="scientific">Aequorivita flava</name>
    <dbReference type="NCBI Taxonomy" id="3114371"/>
    <lineage>
        <taxon>Bacteria</taxon>
        <taxon>Pseudomonadati</taxon>
        <taxon>Bacteroidota</taxon>
        <taxon>Flavobacteriia</taxon>
        <taxon>Flavobacteriales</taxon>
        <taxon>Flavobacteriaceae</taxon>
        <taxon>Aequorivita</taxon>
    </lineage>
</organism>
<dbReference type="Pfam" id="PF08022">
    <property type="entry name" value="FAD_binding_8"/>
    <property type="match status" value="1"/>
</dbReference>
<dbReference type="Gene3D" id="3.40.50.80">
    <property type="entry name" value="Nucleotide-binding domain of ferredoxin-NADP reductase (FNR) module"/>
    <property type="match status" value="1"/>
</dbReference>
<keyword evidence="8" id="KW-0411">Iron-sulfur</keyword>
<dbReference type="PRINTS" id="PR00371">
    <property type="entry name" value="FPNCR"/>
</dbReference>
<evidence type="ECO:0000256" key="5">
    <source>
        <dbReference type="ARBA" id="ARBA00022827"/>
    </source>
</evidence>
<evidence type="ECO:0000313" key="12">
    <source>
        <dbReference type="Proteomes" id="UP001388259"/>
    </source>
</evidence>
<evidence type="ECO:0000256" key="6">
    <source>
        <dbReference type="ARBA" id="ARBA00023002"/>
    </source>
</evidence>
<dbReference type="SUPFAM" id="SSF52343">
    <property type="entry name" value="Ferredoxin reductase-like, C-terminal NADP-linked domain"/>
    <property type="match status" value="1"/>
</dbReference>
<comment type="cofactor">
    <cofactor evidence="1">
        <name>FAD</name>
        <dbReference type="ChEBI" id="CHEBI:57692"/>
    </cofactor>
</comment>
<keyword evidence="4" id="KW-0479">Metal-binding</keyword>
<dbReference type="InterPro" id="IPR017927">
    <property type="entry name" value="FAD-bd_FR_type"/>
</dbReference>
<keyword evidence="3" id="KW-0001">2Fe-2S</keyword>
<keyword evidence="6" id="KW-0560">Oxidoreductase</keyword>
<evidence type="ECO:0000313" key="13">
    <source>
        <dbReference type="Proteomes" id="UP001390963"/>
    </source>
</evidence>
<feature type="domain" description="FAD-binding FR-type" evidence="9">
    <location>
        <begin position="1"/>
        <end position="102"/>
    </location>
</feature>
<dbReference type="EMBL" id="JAZBJM010000001">
    <property type="protein sequence ID" value="MEM0517149.1"/>
    <property type="molecule type" value="Genomic_DNA"/>
</dbReference>
<dbReference type="GO" id="GO:0016491">
    <property type="term" value="F:oxidoreductase activity"/>
    <property type="evidence" value="ECO:0007669"/>
    <property type="project" value="UniProtKB-KW"/>
</dbReference>
<dbReference type="PRINTS" id="PR00410">
    <property type="entry name" value="PHEHYDRXLASE"/>
</dbReference>
<evidence type="ECO:0000259" key="9">
    <source>
        <dbReference type="PROSITE" id="PS51384"/>
    </source>
</evidence>
<dbReference type="InterPro" id="IPR001433">
    <property type="entry name" value="OxRdtase_FAD/NAD-bd"/>
</dbReference>
<evidence type="ECO:0000256" key="8">
    <source>
        <dbReference type="ARBA" id="ARBA00023014"/>
    </source>
</evidence>
<name>A0AB35YPY2_9FLAO</name>
<dbReference type="InterPro" id="IPR017938">
    <property type="entry name" value="Riboflavin_synthase-like_b-brl"/>
</dbReference>
<keyword evidence="5" id="KW-0274">FAD</keyword>
<dbReference type="RefSeq" id="WP_342686574.1">
    <property type="nucleotide sequence ID" value="NZ_JAZBJM010000001.1"/>
</dbReference>
<accession>A0AB35YPY2</accession>
<dbReference type="InterPro" id="IPR039261">
    <property type="entry name" value="FNR_nucleotide-bd"/>
</dbReference>
<dbReference type="GO" id="GO:0046872">
    <property type="term" value="F:metal ion binding"/>
    <property type="evidence" value="ECO:0007669"/>
    <property type="project" value="UniProtKB-KW"/>
</dbReference>
<proteinExistence type="predicted"/>
<dbReference type="PANTHER" id="PTHR47354">
    <property type="entry name" value="NADH OXIDOREDUCTASE HCR"/>
    <property type="match status" value="1"/>
</dbReference>
<dbReference type="Proteomes" id="UP001388259">
    <property type="component" value="Unassembled WGS sequence"/>
</dbReference>
<dbReference type="InterPro" id="IPR050415">
    <property type="entry name" value="MRET"/>
</dbReference>
<evidence type="ECO:0000256" key="7">
    <source>
        <dbReference type="ARBA" id="ARBA00023004"/>
    </source>
</evidence>
<keyword evidence="13" id="KW-1185">Reference proteome</keyword>
<dbReference type="Gene3D" id="2.40.30.10">
    <property type="entry name" value="Translation factors"/>
    <property type="match status" value="1"/>
</dbReference>
<dbReference type="GO" id="GO:0050660">
    <property type="term" value="F:flavin adenine dinucleotide binding"/>
    <property type="evidence" value="ECO:0007669"/>
    <property type="project" value="TreeGrafter"/>
</dbReference>
<evidence type="ECO:0000256" key="1">
    <source>
        <dbReference type="ARBA" id="ARBA00001974"/>
    </source>
</evidence>
<evidence type="ECO:0000313" key="10">
    <source>
        <dbReference type="EMBL" id="MEM0517149.1"/>
    </source>
</evidence>